<dbReference type="GO" id="GO:0003677">
    <property type="term" value="F:DNA binding"/>
    <property type="evidence" value="ECO:0007669"/>
    <property type="project" value="UniProtKB-UniRule"/>
</dbReference>
<dbReference type="InterPro" id="IPR001647">
    <property type="entry name" value="HTH_TetR"/>
</dbReference>
<evidence type="ECO:0000256" key="2">
    <source>
        <dbReference type="PROSITE-ProRule" id="PRU00335"/>
    </source>
</evidence>
<dbReference type="InterPro" id="IPR009057">
    <property type="entry name" value="Homeodomain-like_sf"/>
</dbReference>
<dbReference type="PROSITE" id="PS50977">
    <property type="entry name" value="HTH_TETR_2"/>
    <property type="match status" value="1"/>
</dbReference>
<keyword evidence="5" id="KW-1185">Reference proteome</keyword>
<dbReference type="PRINTS" id="PR00455">
    <property type="entry name" value="HTHTETR"/>
</dbReference>
<dbReference type="Gene3D" id="1.10.357.10">
    <property type="entry name" value="Tetracycline Repressor, domain 2"/>
    <property type="match status" value="1"/>
</dbReference>
<feature type="domain" description="HTH tetR-type" evidence="3">
    <location>
        <begin position="6"/>
        <end position="66"/>
    </location>
</feature>
<comment type="caution">
    <text evidence="4">The sequence shown here is derived from an EMBL/GenBank/DDBJ whole genome shotgun (WGS) entry which is preliminary data.</text>
</comment>
<dbReference type="PANTHER" id="PTHR43479">
    <property type="entry name" value="ACREF/ENVCD OPERON REPRESSOR-RELATED"/>
    <property type="match status" value="1"/>
</dbReference>
<evidence type="ECO:0000313" key="4">
    <source>
        <dbReference type="EMBL" id="GGB01221.1"/>
    </source>
</evidence>
<dbReference type="RefSeq" id="WP_188932127.1">
    <property type="nucleotide sequence ID" value="NZ_BMJC01000002.1"/>
</dbReference>
<dbReference type="AlphaFoldDB" id="A0A8J2UDJ6"/>
<dbReference type="Pfam" id="PF00440">
    <property type="entry name" value="TetR_N"/>
    <property type="match status" value="1"/>
</dbReference>
<proteinExistence type="predicted"/>
<dbReference type="PANTHER" id="PTHR43479:SF11">
    <property type="entry name" value="ACREF_ENVCD OPERON REPRESSOR-RELATED"/>
    <property type="match status" value="1"/>
</dbReference>
<dbReference type="SUPFAM" id="SSF46689">
    <property type="entry name" value="Homeodomain-like"/>
    <property type="match status" value="1"/>
</dbReference>
<dbReference type="EMBL" id="BMJC01000002">
    <property type="protein sequence ID" value="GGB01221.1"/>
    <property type="molecule type" value="Genomic_DNA"/>
</dbReference>
<dbReference type="CDD" id="cd00093">
    <property type="entry name" value="HTH_XRE"/>
    <property type="match status" value="1"/>
</dbReference>
<evidence type="ECO:0000256" key="1">
    <source>
        <dbReference type="ARBA" id="ARBA00023125"/>
    </source>
</evidence>
<feature type="DNA-binding region" description="H-T-H motif" evidence="2">
    <location>
        <begin position="29"/>
        <end position="48"/>
    </location>
</feature>
<sequence>MRTRDENKIDALLQHALTSIVKDGFDGLSMQKLAKAAGVSPATIYIYFKDRDDLIQQLYMRECDKYFGYIMTGFDPEMDFATGLTIQWKNRARYHLEHSDETHFMEHFKFTPLHRLAHRTKHQGFSEAMKRWVTKAIENKELVRMPIEVYWSVAFAPLYNLIRFHQAGVNMAGDPFTLTDEVLMQTLTLVLKALKPETPPPAP</sequence>
<dbReference type="InterPro" id="IPR050624">
    <property type="entry name" value="HTH-type_Tx_Regulator"/>
</dbReference>
<name>A0A8J2UDJ6_9BACT</name>
<organism evidence="4 5">
    <name type="scientific">Puia dinghuensis</name>
    <dbReference type="NCBI Taxonomy" id="1792502"/>
    <lineage>
        <taxon>Bacteria</taxon>
        <taxon>Pseudomonadati</taxon>
        <taxon>Bacteroidota</taxon>
        <taxon>Chitinophagia</taxon>
        <taxon>Chitinophagales</taxon>
        <taxon>Chitinophagaceae</taxon>
        <taxon>Puia</taxon>
    </lineage>
</organism>
<protein>
    <submittedName>
        <fullName evidence="4">TetR family transcriptional regulator</fullName>
    </submittedName>
</protein>
<evidence type="ECO:0000313" key="5">
    <source>
        <dbReference type="Proteomes" id="UP000607559"/>
    </source>
</evidence>
<gene>
    <name evidence="4" type="ORF">GCM10011511_25670</name>
</gene>
<evidence type="ECO:0000259" key="3">
    <source>
        <dbReference type="PROSITE" id="PS50977"/>
    </source>
</evidence>
<reference evidence="4" key="2">
    <citation type="submission" date="2020-09" db="EMBL/GenBank/DDBJ databases">
        <authorList>
            <person name="Sun Q."/>
            <person name="Zhou Y."/>
        </authorList>
    </citation>
    <scope>NUCLEOTIDE SEQUENCE</scope>
    <source>
        <strain evidence="4">CGMCC 1.15448</strain>
    </source>
</reference>
<dbReference type="Proteomes" id="UP000607559">
    <property type="component" value="Unassembled WGS sequence"/>
</dbReference>
<dbReference type="InterPro" id="IPR001387">
    <property type="entry name" value="Cro/C1-type_HTH"/>
</dbReference>
<keyword evidence="1 2" id="KW-0238">DNA-binding</keyword>
<reference evidence="4" key="1">
    <citation type="journal article" date="2014" name="Int. J. Syst. Evol. Microbiol.">
        <title>Complete genome sequence of Corynebacterium casei LMG S-19264T (=DSM 44701T), isolated from a smear-ripened cheese.</title>
        <authorList>
            <consortium name="US DOE Joint Genome Institute (JGI-PGF)"/>
            <person name="Walter F."/>
            <person name="Albersmeier A."/>
            <person name="Kalinowski J."/>
            <person name="Ruckert C."/>
        </authorList>
    </citation>
    <scope>NUCLEOTIDE SEQUENCE</scope>
    <source>
        <strain evidence="4">CGMCC 1.15448</strain>
    </source>
</reference>
<accession>A0A8J2UDJ6</accession>